<dbReference type="OrthoDB" id="8195475at2759"/>
<dbReference type="AlphaFoldDB" id="A0A6P8XWQ4"/>
<evidence type="ECO:0000313" key="3">
    <source>
        <dbReference type="RefSeq" id="XP_034231478.1"/>
    </source>
</evidence>
<feature type="region of interest" description="Disordered" evidence="1">
    <location>
        <begin position="133"/>
        <end position="170"/>
    </location>
</feature>
<gene>
    <name evidence="3" type="primary">LOC117639711</name>
</gene>
<accession>A0A6P8XWQ4</accession>
<dbReference type="KEGG" id="tpal:117639711"/>
<evidence type="ECO:0000313" key="2">
    <source>
        <dbReference type="Proteomes" id="UP000515158"/>
    </source>
</evidence>
<protein>
    <submittedName>
        <fullName evidence="3">Uncharacterized protein LOC117639711</fullName>
    </submittedName>
</protein>
<evidence type="ECO:0000256" key="1">
    <source>
        <dbReference type="SAM" id="MobiDB-lite"/>
    </source>
</evidence>
<feature type="region of interest" description="Disordered" evidence="1">
    <location>
        <begin position="1"/>
        <end position="50"/>
    </location>
</feature>
<keyword evidence="2" id="KW-1185">Reference proteome</keyword>
<sequence>MSWRALLKGPAVPHDQPQGGPRAARARQGPTKGPANDGAAPNHTSIPFLATSPGKDRVVLVYSDKIEVRAKHPAIEPAHEEELADSALRLQTARSPLGSEPLTSRASLNALHQHATINSSGSASVVVNLPSSYDAASELDQQPQSPPGQGMHAGPSGDQRDQHQVRISSL</sequence>
<reference evidence="3" key="1">
    <citation type="submission" date="2025-08" db="UniProtKB">
        <authorList>
            <consortium name="RefSeq"/>
        </authorList>
    </citation>
    <scope>IDENTIFICATION</scope>
    <source>
        <tissue evidence="3">Total insect</tissue>
    </source>
</reference>
<organism evidence="3">
    <name type="scientific">Thrips palmi</name>
    <name type="common">Melon thrips</name>
    <dbReference type="NCBI Taxonomy" id="161013"/>
    <lineage>
        <taxon>Eukaryota</taxon>
        <taxon>Metazoa</taxon>
        <taxon>Ecdysozoa</taxon>
        <taxon>Arthropoda</taxon>
        <taxon>Hexapoda</taxon>
        <taxon>Insecta</taxon>
        <taxon>Pterygota</taxon>
        <taxon>Neoptera</taxon>
        <taxon>Paraneoptera</taxon>
        <taxon>Thysanoptera</taxon>
        <taxon>Terebrantia</taxon>
        <taxon>Thripoidea</taxon>
        <taxon>Thripidae</taxon>
        <taxon>Thrips</taxon>
    </lineage>
</organism>
<proteinExistence type="predicted"/>
<dbReference type="GeneID" id="117639711"/>
<dbReference type="InParanoid" id="A0A6P8XWQ4"/>
<name>A0A6P8XWQ4_THRPL</name>
<dbReference type="Proteomes" id="UP000515158">
    <property type="component" value="Unplaced"/>
</dbReference>
<dbReference type="RefSeq" id="XP_034231478.1">
    <property type="nucleotide sequence ID" value="XM_034375587.1"/>
</dbReference>